<feature type="domain" description="Beta-lactamase-related" evidence="2">
    <location>
        <begin position="103"/>
        <end position="389"/>
    </location>
</feature>
<keyword evidence="4" id="KW-1185">Reference proteome</keyword>
<evidence type="ECO:0000313" key="4">
    <source>
        <dbReference type="Proteomes" id="UP001059120"/>
    </source>
</evidence>
<evidence type="ECO:0000313" key="3">
    <source>
        <dbReference type="EMBL" id="UTT87137.1"/>
    </source>
</evidence>
<dbReference type="InterPro" id="IPR012338">
    <property type="entry name" value="Beta-lactam/transpept-like"/>
</dbReference>
<dbReference type="PANTHER" id="PTHR43283:SF7">
    <property type="entry name" value="BETA-LACTAMASE-RELATED DOMAIN-CONTAINING PROTEIN"/>
    <property type="match status" value="1"/>
</dbReference>
<sequence>MLKKTLITMAMAAMSANAAALTIETRQTYQQQFGMFKFMYPSEQASWYWENLDQVLPTASVKKAGIPVALERAYINPSAVFDTTFNGEKLSNLMTGDNPSVNSMMIVRDGKVIFEHHNIPENEKHVWMSNAKAIAGLLVAMLEAEGKIDVNKPLKTYIADLNGKDWGEVKVIDVLNMQSGMDHEENDAARANPKAAINQMMLAETGEADDYYQTLINMEKGREPAEAFEYSSANTQMLGLLISTVENKTVSEVFEERVWSKAGMTADGYFTLTPDGYEVIHGLFNSNIEDMARFGMLFTDQWSATATEQIVPSSMVKHIQNSVKPGIYKVSPAHTGFVGMFPDEPIGGTYQFDAVFEDGDLYKGGMRGQGLYISPDKNTVAVWFSNRIEEHNVAGYIRGFMKDLK</sequence>
<dbReference type="RefSeq" id="WP_255232849.1">
    <property type="nucleotide sequence ID" value="NZ_CP090616.1"/>
</dbReference>
<keyword evidence="3" id="KW-0614">Plasmid</keyword>
<protein>
    <submittedName>
        <fullName evidence="3">Beta-lactamase family protein</fullName>
    </submittedName>
</protein>
<keyword evidence="1" id="KW-0732">Signal</keyword>
<feature type="chain" id="PRO_5047115389" evidence="1">
    <location>
        <begin position="21"/>
        <end position="405"/>
    </location>
</feature>
<dbReference type="PANTHER" id="PTHR43283">
    <property type="entry name" value="BETA-LACTAMASE-RELATED"/>
    <property type="match status" value="1"/>
</dbReference>
<organism evidence="3 4">
    <name type="scientific">Vibrio pelagius</name>
    <dbReference type="NCBI Taxonomy" id="28169"/>
    <lineage>
        <taxon>Bacteria</taxon>
        <taxon>Pseudomonadati</taxon>
        <taxon>Pseudomonadota</taxon>
        <taxon>Gammaproteobacteria</taxon>
        <taxon>Vibrionales</taxon>
        <taxon>Vibrionaceae</taxon>
        <taxon>Vibrio</taxon>
    </lineage>
</organism>
<feature type="signal peptide" evidence="1">
    <location>
        <begin position="1"/>
        <end position="20"/>
    </location>
</feature>
<gene>
    <name evidence="3" type="ORF">LZI70_20170</name>
</gene>
<proteinExistence type="predicted"/>
<dbReference type="Gene3D" id="3.40.710.10">
    <property type="entry name" value="DD-peptidase/beta-lactamase superfamily"/>
    <property type="match status" value="1"/>
</dbReference>
<dbReference type="InterPro" id="IPR050789">
    <property type="entry name" value="Diverse_Enzym_Activities"/>
</dbReference>
<evidence type="ECO:0000256" key="1">
    <source>
        <dbReference type="SAM" id="SignalP"/>
    </source>
</evidence>
<dbReference type="Pfam" id="PF00144">
    <property type="entry name" value="Beta-lactamase"/>
    <property type="match status" value="1"/>
</dbReference>
<dbReference type="InterPro" id="IPR001466">
    <property type="entry name" value="Beta-lactam-related"/>
</dbReference>
<name>A0ABY5GAE1_VIBPE</name>
<dbReference type="Proteomes" id="UP001059120">
    <property type="component" value="Plasmid p_1"/>
</dbReference>
<evidence type="ECO:0000259" key="2">
    <source>
        <dbReference type="Pfam" id="PF00144"/>
    </source>
</evidence>
<dbReference type="SUPFAM" id="SSF56601">
    <property type="entry name" value="beta-lactamase/transpeptidase-like"/>
    <property type="match status" value="1"/>
</dbReference>
<dbReference type="EMBL" id="CP090616">
    <property type="protein sequence ID" value="UTT87137.1"/>
    <property type="molecule type" value="Genomic_DNA"/>
</dbReference>
<geneLocation type="plasmid" evidence="3 4">
    <name>p_1</name>
</geneLocation>
<accession>A0ABY5GAE1</accession>
<reference evidence="3" key="1">
    <citation type="submission" date="2022-01" db="EMBL/GenBank/DDBJ databases">
        <title>Alginate degradation mechanism of Vibrio pelagius WXL662.</title>
        <authorList>
            <person name="He X."/>
        </authorList>
    </citation>
    <scope>NUCLEOTIDE SEQUENCE</scope>
    <source>
        <strain evidence="3">WXL662</strain>
        <plasmid evidence="3">p_1</plasmid>
    </source>
</reference>